<evidence type="ECO:0000313" key="1">
    <source>
        <dbReference type="Ensembl" id="ENSENLP00000018249.1"/>
    </source>
</evidence>
<organism evidence="1 2">
    <name type="scientific">Echeneis naucrates</name>
    <name type="common">Live sharksucker</name>
    <dbReference type="NCBI Taxonomy" id="173247"/>
    <lineage>
        <taxon>Eukaryota</taxon>
        <taxon>Metazoa</taxon>
        <taxon>Chordata</taxon>
        <taxon>Craniata</taxon>
        <taxon>Vertebrata</taxon>
        <taxon>Euteleostomi</taxon>
        <taxon>Actinopterygii</taxon>
        <taxon>Neopterygii</taxon>
        <taxon>Teleostei</taxon>
        <taxon>Neoteleostei</taxon>
        <taxon>Acanthomorphata</taxon>
        <taxon>Carangaria</taxon>
        <taxon>Carangiformes</taxon>
        <taxon>Echeneidae</taxon>
        <taxon>Echeneis</taxon>
    </lineage>
</organism>
<reference evidence="1" key="1">
    <citation type="submission" date="2021-04" db="EMBL/GenBank/DDBJ databases">
        <authorList>
            <consortium name="Wellcome Sanger Institute Data Sharing"/>
        </authorList>
    </citation>
    <scope>NUCLEOTIDE SEQUENCE [LARGE SCALE GENOMIC DNA]</scope>
</reference>
<dbReference type="GO" id="GO:0060294">
    <property type="term" value="P:cilium movement involved in cell motility"/>
    <property type="evidence" value="ECO:0007669"/>
    <property type="project" value="InterPro"/>
</dbReference>
<dbReference type="InterPro" id="IPR011990">
    <property type="entry name" value="TPR-like_helical_dom_sf"/>
</dbReference>
<dbReference type="OMA" id="EIQEGWI"/>
<reference evidence="1" key="2">
    <citation type="submission" date="2025-08" db="UniProtKB">
        <authorList>
            <consortium name="Ensembl"/>
        </authorList>
    </citation>
    <scope>IDENTIFICATION</scope>
</reference>
<dbReference type="PANTHER" id="PTHR15977:SF15">
    <property type="entry name" value="CILIA- AND FLAGELLA-ASSOCIATED PROTEIN 46"/>
    <property type="match status" value="1"/>
</dbReference>
<accession>A0A665UGC6</accession>
<dbReference type="AlphaFoldDB" id="A0A665UGC6"/>
<dbReference type="SUPFAM" id="SSF48452">
    <property type="entry name" value="TPR-like"/>
    <property type="match status" value="1"/>
</dbReference>
<dbReference type="Proteomes" id="UP000472264">
    <property type="component" value="Chromosome 15"/>
</dbReference>
<dbReference type="GO" id="GO:0035082">
    <property type="term" value="P:axoneme assembly"/>
    <property type="evidence" value="ECO:0007669"/>
    <property type="project" value="InterPro"/>
</dbReference>
<dbReference type="Ensembl" id="ENSENLT00000018942.1">
    <property type="protein sequence ID" value="ENSENLP00000018249.1"/>
    <property type="gene ID" value="ENSENLG00000008388.1"/>
</dbReference>
<keyword evidence="2" id="KW-1185">Reference proteome</keyword>
<reference evidence="1" key="3">
    <citation type="submission" date="2025-09" db="UniProtKB">
        <authorList>
            <consortium name="Ensembl"/>
        </authorList>
    </citation>
    <scope>IDENTIFICATION</scope>
</reference>
<evidence type="ECO:0000313" key="2">
    <source>
        <dbReference type="Proteomes" id="UP000472264"/>
    </source>
</evidence>
<dbReference type="InterPro" id="IPR039586">
    <property type="entry name" value="CFAP46"/>
</dbReference>
<name>A0A665UGC6_ECHNA</name>
<dbReference type="InParanoid" id="A0A665UGC6"/>
<protein>
    <recommendedName>
        <fullName evidence="3">Cilia and flagella associated protein 46</fullName>
    </recommendedName>
</protein>
<sequence>MCDLSLSPLHYFLLQEDFEEAVMCFLKAIEISKNEPRYHFMVFNASVLYFQTVRPLLQPGRCINLIPSFRQVVQSLEEVADQDHTWRAELMILLYCNVVNCINYVLSGICRVAFLLELALLALQVKHQKVAAECLKELKSAREAVSVRYSLKTSELAPHIKPITLSKYIEVLCFNCYRRDIHSIVFILQARLKEIGRLDQWLQTAVREGDPQAVQAVCATQWRFCLPLLQHNLRKHIKTPLLRVAQGLEDIQSMLLDMRCQVHSELAVTEEEEGRLEASLTHLEKAMLLDKGTDQKRLSLRLMQLRGTLCQTPTRTEDKAAIEFKPQDKTDIRPTLVSVGGLLGPDDFQMVLDGDSTSTSSLGSGPVAQLSEKAQLHSTSLQKLDGHLARQGSNTDSILWAALVKTARKHEVWDVCRAACRFCLLYDDGRWKISKADSKLKNESQDWCESFFFCLSQASIHKLRMEGVQFNSPAVPPQEIKEDPHCSTYSLTPTPYCTSLPLSPRDWIQALSSYATSNFLRAAELGSELRESWVVVNAATYLWNYSTHLLVAGEYQRLLAPFQRVVEMNHALVVLLCDAVARGLIQPLGGADSVEEILHGNEAKNRAEKGVNKATKNHGIVLDTSTLQDVQKGLEVCLCDYALHISNYSTPGETVPIAVKKRVVATWVQIKRLLQQQIGSKIDTKDQCENEEVSAMMRVLVGVEMLQCNMNPRHMEFSAPSLSSMVSMASECSWTDAVVEMQVWCQLASFCHNAKEHSLVLCCTSNALQLEEAATKMLYIYLLSSLVLFHSSAEKAENPALCIIAARHYWNTCLPLTQIPEERQQLKDPLEKILCALIHTTKHTNVKIPILSYLYCHSI</sequence>
<proteinExistence type="predicted"/>
<evidence type="ECO:0008006" key="3">
    <source>
        <dbReference type="Google" id="ProtNLM"/>
    </source>
</evidence>
<dbReference type="PANTHER" id="PTHR15977">
    <property type="entry name" value="CILIA- AND FLAGELLA-ASSOCIATED PROTEIN 46"/>
    <property type="match status" value="1"/>
</dbReference>